<evidence type="ECO:0000256" key="3">
    <source>
        <dbReference type="ARBA" id="ARBA00022723"/>
    </source>
</evidence>
<dbReference type="InterPro" id="IPR024079">
    <property type="entry name" value="MetalloPept_cat_dom_sf"/>
</dbReference>
<evidence type="ECO:0000256" key="1">
    <source>
        <dbReference type="ARBA" id="ARBA00006040"/>
    </source>
</evidence>
<dbReference type="GO" id="GO:0046872">
    <property type="term" value="F:metal ion binding"/>
    <property type="evidence" value="ECO:0007669"/>
    <property type="project" value="UniProtKB-UniRule"/>
</dbReference>
<dbReference type="SUPFAM" id="SSF55486">
    <property type="entry name" value="Metalloproteases ('zincins'), catalytic domain"/>
    <property type="match status" value="1"/>
</dbReference>
<dbReference type="CDD" id="cd06456">
    <property type="entry name" value="M3A_DCP"/>
    <property type="match status" value="1"/>
</dbReference>
<evidence type="ECO:0000256" key="2">
    <source>
        <dbReference type="ARBA" id="ARBA00022670"/>
    </source>
</evidence>
<evidence type="ECO:0000259" key="8">
    <source>
        <dbReference type="Pfam" id="PF01432"/>
    </source>
</evidence>
<comment type="cofactor">
    <cofactor evidence="7">
        <name>Zn(2+)</name>
        <dbReference type="ChEBI" id="CHEBI:29105"/>
    </cofactor>
    <text evidence="7">Binds 1 zinc ion.</text>
</comment>
<dbReference type="Gene3D" id="1.10.1370.10">
    <property type="entry name" value="Neurolysin, domain 3"/>
    <property type="match status" value="1"/>
</dbReference>
<dbReference type="PANTHER" id="PTHR43660:SF1">
    <property type="entry name" value="DIPEPTIDYL CARBOXYPEPTIDASE"/>
    <property type="match status" value="1"/>
</dbReference>
<dbReference type="STRING" id="1189325.SAMN04488119_103117"/>
<dbReference type="GO" id="GO:0005829">
    <property type="term" value="C:cytosol"/>
    <property type="evidence" value="ECO:0007669"/>
    <property type="project" value="TreeGrafter"/>
</dbReference>
<evidence type="ECO:0000256" key="5">
    <source>
        <dbReference type="ARBA" id="ARBA00022833"/>
    </source>
</evidence>
<dbReference type="GO" id="GO:0006508">
    <property type="term" value="P:proteolysis"/>
    <property type="evidence" value="ECO:0007669"/>
    <property type="project" value="UniProtKB-KW"/>
</dbReference>
<evidence type="ECO:0000256" key="6">
    <source>
        <dbReference type="ARBA" id="ARBA00023049"/>
    </source>
</evidence>
<keyword evidence="6 7" id="KW-0482">Metalloprotease</keyword>
<dbReference type="InterPro" id="IPR024077">
    <property type="entry name" value="Neurolysin/TOP_dom2"/>
</dbReference>
<evidence type="ECO:0000256" key="7">
    <source>
        <dbReference type="RuleBase" id="RU003435"/>
    </source>
</evidence>
<dbReference type="Pfam" id="PF01432">
    <property type="entry name" value="Peptidase_M3"/>
    <property type="match status" value="1"/>
</dbReference>
<dbReference type="AlphaFoldDB" id="A0A1M7SGT7"/>
<keyword evidence="3 7" id="KW-0479">Metal-binding</keyword>
<dbReference type="EMBL" id="FRDL01000002">
    <property type="protein sequence ID" value="SHN57695.1"/>
    <property type="molecule type" value="Genomic_DNA"/>
</dbReference>
<protein>
    <submittedName>
        <fullName evidence="9">Peptidyl-dipeptidase Dcp</fullName>
    </submittedName>
</protein>
<feature type="domain" description="Peptidase M3A/M3B catalytic" evidence="8">
    <location>
        <begin position="240"/>
        <end position="691"/>
    </location>
</feature>
<evidence type="ECO:0000313" key="10">
    <source>
        <dbReference type="Proteomes" id="UP000184066"/>
    </source>
</evidence>
<dbReference type="RefSeq" id="WP_083581157.1">
    <property type="nucleotide sequence ID" value="NZ_FOHL01000003.1"/>
</dbReference>
<dbReference type="InterPro" id="IPR001567">
    <property type="entry name" value="Pept_M3A_M3B_dom"/>
</dbReference>
<organism evidence="9 10">
    <name type="scientific">Oceanicella actignis</name>
    <dbReference type="NCBI Taxonomy" id="1189325"/>
    <lineage>
        <taxon>Bacteria</taxon>
        <taxon>Pseudomonadati</taxon>
        <taxon>Pseudomonadota</taxon>
        <taxon>Alphaproteobacteria</taxon>
        <taxon>Rhodobacterales</taxon>
        <taxon>Paracoccaceae</taxon>
        <taxon>Oceanicella</taxon>
    </lineage>
</organism>
<evidence type="ECO:0000256" key="4">
    <source>
        <dbReference type="ARBA" id="ARBA00022801"/>
    </source>
</evidence>
<dbReference type="GO" id="GO:0004180">
    <property type="term" value="F:carboxypeptidase activity"/>
    <property type="evidence" value="ECO:0007669"/>
    <property type="project" value="TreeGrafter"/>
</dbReference>
<gene>
    <name evidence="9" type="ORF">SAMN05216200_102392</name>
</gene>
<keyword evidence="10" id="KW-1185">Reference proteome</keyword>
<keyword evidence="4 7" id="KW-0378">Hydrolase</keyword>
<comment type="similarity">
    <text evidence="1 7">Belongs to the peptidase M3 family.</text>
</comment>
<dbReference type="Gene3D" id="3.40.390.10">
    <property type="entry name" value="Collagenase (Catalytic Domain)"/>
    <property type="match status" value="1"/>
</dbReference>
<dbReference type="InterPro" id="IPR034005">
    <property type="entry name" value="M3A_DCP"/>
</dbReference>
<reference evidence="9 10" key="1">
    <citation type="submission" date="2016-12" db="EMBL/GenBank/DDBJ databases">
        <authorList>
            <person name="Song W.-J."/>
            <person name="Kurnit D.M."/>
        </authorList>
    </citation>
    <scope>NUCLEOTIDE SEQUENCE [LARGE SCALE GENOMIC DNA]</scope>
    <source>
        <strain evidence="9 10">CGMCC 1.10808</strain>
    </source>
</reference>
<dbReference type="Gene3D" id="1.10.1370.40">
    <property type="match status" value="1"/>
</dbReference>
<keyword evidence="5 7" id="KW-0862">Zinc</keyword>
<dbReference type="InterPro" id="IPR045090">
    <property type="entry name" value="Pept_M3A_M3B"/>
</dbReference>
<dbReference type="PANTHER" id="PTHR43660">
    <property type="entry name" value="DIPEPTIDYL CARBOXYPEPTIDASE"/>
    <property type="match status" value="1"/>
</dbReference>
<sequence>MTKSDEPAIASPDELAPFAAPLAGPLELPPFDAAGPERWPALFRAAIAEHERELERIAQDPRPADFGNVIDALEASGRTLGRLCAAFFTLASCCSDDALRAAEREVAPLLAGHRARMWSDSRLLARIDALAARADALAPDAEAARVLMLYRREFERAGARLPEAARARLAAISAELAALGARFSQNVLADEAGWTLQLGEGDLAGLPADVIDAARRAARERGMEGWAITLARSSVEPFLTFSARRDLREAAWRAWAGRGTGAGAGGSEADNRPLIRRILALRAERARLLGHPNYAAFKLAPQMAGAPEAVRALLDRVWAPARARALDEARALSALAAEEGANIALAPWDWRHYAEKLRKRLHDFDEAAVKPYLALDNVIAAAFDVAGRLFGLEFAPVEGLALHHPDARAWRVTRGGRHVGLFVGDYFARPSKRSGAWMSALRAQENFDPRMGEVRPIVLNVMNFAQAEGPSLLSWDDARTLFHEFGHALHGLLSDVRHPFVSGTAVARDFVELPSQLFEHWLSQPEVLARHARHVETGAPMPQELIARLRAAETFNQGFATVEYVASAAVDLALHELPDPEAIDPAAFEAELLSRMGMPEAVAMRHASPHFLHVFAGEGYSAGYYSYMWAEVMDADAFGAFEEAGDPFDPEVAARLERHIYAAGGSRDPAEAYRAFRGRDPDPAALLRRRGLAGQGASEAAATA</sequence>
<keyword evidence="2 7" id="KW-0645">Protease</keyword>
<dbReference type="GO" id="GO:0004222">
    <property type="term" value="F:metalloendopeptidase activity"/>
    <property type="evidence" value="ECO:0007669"/>
    <property type="project" value="InterPro"/>
</dbReference>
<dbReference type="Proteomes" id="UP000184066">
    <property type="component" value="Unassembled WGS sequence"/>
</dbReference>
<dbReference type="OrthoDB" id="9773538at2"/>
<evidence type="ECO:0000313" key="9">
    <source>
        <dbReference type="EMBL" id="SHN57695.1"/>
    </source>
</evidence>
<accession>A0A1M7SGT7</accession>
<name>A0A1M7SGT7_9RHOB</name>
<proteinExistence type="inferred from homology"/>